<gene>
    <name evidence="1" type="ORF">DBB42_03400</name>
</gene>
<name>A0A2R7UN75_PSEDL</name>
<dbReference type="RefSeq" id="WP_108480080.1">
    <property type="nucleotide sequence ID" value="NZ_QANO01000075.1"/>
</dbReference>
<protein>
    <submittedName>
        <fullName evidence="1">Uncharacterized protein</fullName>
    </submittedName>
</protein>
<comment type="caution">
    <text evidence="1">The sequence shown here is derived from an EMBL/GenBank/DDBJ whole genome shotgun (WGS) entry which is preliminary data.</text>
</comment>
<organism evidence="1 2">
    <name type="scientific">Pseudomonas plecoglossicida</name>
    <dbReference type="NCBI Taxonomy" id="70775"/>
    <lineage>
        <taxon>Bacteria</taxon>
        <taxon>Pseudomonadati</taxon>
        <taxon>Pseudomonadota</taxon>
        <taxon>Gammaproteobacteria</taxon>
        <taxon>Pseudomonadales</taxon>
        <taxon>Pseudomonadaceae</taxon>
        <taxon>Pseudomonas</taxon>
    </lineage>
</organism>
<proteinExistence type="predicted"/>
<reference evidence="1 2" key="1">
    <citation type="submission" date="2018-04" db="EMBL/GenBank/DDBJ databases">
        <authorList>
            <person name="Go L.Y."/>
            <person name="Mitchell J.A."/>
        </authorList>
    </citation>
    <scope>NUCLEOTIDE SEQUENCE [LARGE SCALE GENOMIC DNA]</scope>
    <source>
        <strain evidence="1 2">KCJK7865</strain>
    </source>
</reference>
<sequence length="156" mass="17131">MNPTQPDTAKTAGTITVYTTNDDHRAYEVPAEGSDQTVRFSLDGFKARQIHMIGIPSAATITWESKDRVDGKPKWWVTFKTTHSPSSLEKNDIDQYVTRNAKNSFVRTALGILVVDKSENAADRDTLGEIIVKVSAPRREPNATAPVAAPVHGEQP</sequence>
<accession>A0A2R7UN75</accession>
<evidence type="ECO:0000313" key="2">
    <source>
        <dbReference type="Proteomes" id="UP000244874"/>
    </source>
</evidence>
<dbReference type="AlphaFoldDB" id="A0A2R7UN75"/>
<evidence type="ECO:0000313" key="1">
    <source>
        <dbReference type="EMBL" id="PTU53617.1"/>
    </source>
</evidence>
<dbReference type="Proteomes" id="UP000244874">
    <property type="component" value="Unassembled WGS sequence"/>
</dbReference>
<dbReference type="EMBL" id="QANO01000075">
    <property type="protein sequence ID" value="PTU53617.1"/>
    <property type="molecule type" value="Genomic_DNA"/>
</dbReference>